<sequence length="653" mass="73064">MYTIDWKEAAHNMDPYKVLNELGFRHNPKKGLLQSARSQTFEREEERITVYPNPGSKAIFINHRTDKKGDVIELLKWQYNNDAREVSKFIHNHFNRMPPASLAGDAKKNSEIKDTKPDDKTIAEIQSKELKEKYGLQNALNQPQYLQSRGLTLGTIFRPEFFKQALNSLGWNAKEEKTVDVNNTVFPMRNDFGITSMIIRNGSFKGFPAGERRDAIWLSNPPLTLNQDVTIGLEEKKIILPKGTEGTLVANPEKPGRYQFYFLDPEKKDKELPYNKVEVWGKALTWLTSALDPLKVNRMVLTESPIDAMSFHQLSPPKSGETRMYVSTGGQPSDKQTAYINELVGRIRPDQVVLANDNEKNGVRFNMNLMGSIGHPAIPAQNLFMARLVEVAPKKEDNTIASSTEQKRNLGEYHLKIFGAKEPKRMEEVATKIMESINQSVPKGQEPPARITASNSAPGTGSEITVAFPKNDLLLAAAQKELAEIINAGAPAEVMKVIKPVNKDFNEDLQAEKLEGKKIKHDLGEVPVYMKTGAKNLLQQLSAYSNNAFDALFGGIPGSLPRMIDPPNEKKAKPEPDSKKESAPEESKKKENNAKDFSATPQTSMHKSTSSTNLTHSHKTNHKGDNSLAEKEAPAHNVSKQLPHKPGIRMKMR</sequence>
<dbReference type="RefSeq" id="WP_162441454.1">
    <property type="nucleotide sequence ID" value="NZ_CP048222.1"/>
</dbReference>
<feature type="compositionally biased region" description="Basic and acidic residues" evidence="1">
    <location>
        <begin position="567"/>
        <end position="594"/>
    </location>
</feature>
<dbReference type="KEGG" id="rhoz:GXP67_01085"/>
<dbReference type="Pfam" id="PF13155">
    <property type="entry name" value="Toprim_2"/>
    <property type="match status" value="1"/>
</dbReference>
<dbReference type="AlphaFoldDB" id="A0A6C0GBU9"/>
<gene>
    <name evidence="2" type="ORF">GXP67_01085</name>
</gene>
<evidence type="ECO:0000313" key="2">
    <source>
        <dbReference type="EMBL" id="QHT65367.1"/>
    </source>
</evidence>
<accession>A0A6C0GBU9</accession>
<dbReference type="Gene3D" id="3.40.1360.10">
    <property type="match status" value="1"/>
</dbReference>
<feature type="compositionally biased region" description="Basic and acidic residues" evidence="1">
    <location>
        <begin position="622"/>
        <end position="634"/>
    </location>
</feature>
<feature type="compositionally biased region" description="Basic residues" evidence="1">
    <location>
        <begin position="642"/>
        <end position="653"/>
    </location>
</feature>
<name>A0A6C0GBU9_9BACT</name>
<feature type="region of interest" description="Disordered" evidence="1">
    <location>
        <begin position="439"/>
        <end position="460"/>
    </location>
</feature>
<feature type="region of interest" description="Disordered" evidence="1">
    <location>
        <begin position="311"/>
        <end position="332"/>
    </location>
</feature>
<feature type="region of interest" description="Disordered" evidence="1">
    <location>
        <begin position="558"/>
        <end position="653"/>
    </location>
</feature>
<organism evidence="2 3">
    <name type="scientific">Rhodocytophaga rosea</name>
    <dbReference type="NCBI Taxonomy" id="2704465"/>
    <lineage>
        <taxon>Bacteria</taxon>
        <taxon>Pseudomonadati</taxon>
        <taxon>Bacteroidota</taxon>
        <taxon>Cytophagia</taxon>
        <taxon>Cytophagales</taxon>
        <taxon>Rhodocytophagaceae</taxon>
        <taxon>Rhodocytophaga</taxon>
    </lineage>
</organism>
<proteinExistence type="predicted"/>
<evidence type="ECO:0000313" key="3">
    <source>
        <dbReference type="Proteomes" id="UP000480178"/>
    </source>
</evidence>
<reference evidence="2 3" key="1">
    <citation type="submission" date="2020-01" db="EMBL/GenBank/DDBJ databases">
        <authorList>
            <person name="Kim M.K."/>
        </authorList>
    </citation>
    <scope>NUCLEOTIDE SEQUENCE [LARGE SCALE GENOMIC DNA]</scope>
    <source>
        <strain evidence="2 3">172606-1</strain>
    </source>
</reference>
<protein>
    <submittedName>
        <fullName evidence="2">Toprim domain-containing protein</fullName>
    </submittedName>
</protein>
<feature type="compositionally biased region" description="Polar residues" evidence="1">
    <location>
        <begin position="599"/>
        <end position="615"/>
    </location>
</feature>
<evidence type="ECO:0000256" key="1">
    <source>
        <dbReference type="SAM" id="MobiDB-lite"/>
    </source>
</evidence>
<keyword evidence="3" id="KW-1185">Reference proteome</keyword>
<dbReference type="Proteomes" id="UP000480178">
    <property type="component" value="Chromosome"/>
</dbReference>
<dbReference type="EMBL" id="CP048222">
    <property type="protein sequence ID" value="QHT65367.1"/>
    <property type="molecule type" value="Genomic_DNA"/>
</dbReference>